<dbReference type="GO" id="GO:0071944">
    <property type="term" value="C:cell periphery"/>
    <property type="evidence" value="ECO:0007669"/>
    <property type="project" value="UniProtKB-ARBA"/>
</dbReference>
<evidence type="ECO:0000313" key="7">
    <source>
        <dbReference type="EMBL" id="KAG5162429.1"/>
    </source>
</evidence>
<feature type="transmembrane region" description="Helical" evidence="6">
    <location>
        <begin position="322"/>
        <end position="345"/>
    </location>
</feature>
<gene>
    <name evidence="7" type="ORF">JR316_012754</name>
</gene>
<dbReference type="PANTHER" id="PTHR15549:SF30">
    <property type="entry name" value="MID2 DOMAIN-CONTAINING PROTEIN"/>
    <property type="match status" value="1"/>
</dbReference>
<dbReference type="OrthoDB" id="3052647at2759"/>
<reference evidence="7" key="1">
    <citation type="submission" date="2021-02" db="EMBL/GenBank/DDBJ databases">
        <title>Psilocybe cubensis genome.</title>
        <authorList>
            <person name="Mckernan K.J."/>
            <person name="Crawford S."/>
            <person name="Trippe A."/>
            <person name="Kane L.T."/>
            <person name="Mclaughlin S."/>
        </authorList>
    </citation>
    <scope>NUCLEOTIDE SEQUENCE [LARGE SCALE GENOMIC DNA]</scope>
    <source>
        <strain evidence="7">MGC-MH-2018</strain>
    </source>
</reference>
<dbReference type="Gene3D" id="2.60.120.260">
    <property type="entry name" value="Galactose-binding domain-like"/>
    <property type="match status" value="1"/>
</dbReference>
<comment type="caution">
    <text evidence="7">The sequence shown here is derived from an EMBL/GenBank/DDBJ whole genome shotgun (WGS) entry which is preliminary data.</text>
</comment>
<dbReference type="PANTHER" id="PTHR15549">
    <property type="entry name" value="PAIRED IMMUNOGLOBULIN-LIKE TYPE 2 RECEPTOR"/>
    <property type="match status" value="1"/>
</dbReference>
<dbReference type="AlphaFoldDB" id="A0A8H7XMF6"/>
<name>A0A8H7XMF6_PSICU</name>
<accession>A0A8H7XMF6</accession>
<evidence type="ECO:0000256" key="3">
    <source>
        <dbReference type="ARBA" id="ARBA00022989"/>
    </source>
</evidence>
<keyword evidence="4 6" id="KW-0472">Membrane</keyword>
<keyword evidence="2 6" id="KW-0812">Transmembrane</keyword>
<dbReference type="EMBL" id="JAFIQS010000019">
    <property type="protein sequence ID" value="KAG5162429.1"/>
    <property type="molecule type" value="Genomic_DNA"/>
</dbReference>
<organism evidence="7">
    <name type="scientific">Psilocybe cubensis</name>
    <name type="common">Psychedelic mushroom</name>
    <name type="synonym">Stropharia cubensis</name>
    <dbReference type="NCBI Taxonomy" id="181762"/>
    <lineage>
        <taxon>Eukaryota</taxon>
        <taxon>Fungi</taxon>
        <taxon>Dikarya</taxon>
        <taxon>Basidiomycota</taxon>
        <taxon>Agaricomycotina</taxon>
        <taxon>Agaricomycetes</taxon>
        <taxon>Agaricomycetidae</taxon>
        <taxon>Agaricales</taxon>
        <taxon>Agaricineae</taxon>
        <taxon>Strophariaceae</taxon>
        <taxon>Psilocybe</taxon>
    </lineage>
</organism>
<feature type="compositionally biased region" description="Polar residues" evidence="5">
    <location>
        <begin position="394"/>
        <end position="413"/>
    </location>
</feature>
<proteinExistence type="predicted"/>
<keyword evidence="3 6" id="KW-1133">Transmembrane helix</keyword>
<sequence length="476" mass="50952">MSLPDSVIIDDSDSSILYEEGKWITDTSSLNYTVSGRPFNNTAHITFQQASFTIRFQGTGIELWGLSSSSGVWNGTTNGHLIDSLSSSFGGSTAPGEQPSFRFSAGYDPTEWQEGSINALTMTVTGTKDNPVAFDFARFMPSGFSKPEDITVGVMEYTVSDDFTYGAAPPGWDSSDFLSTTTPDAPYTFSFTGTSVAGLGGNGVNDSHIQAMASYSIDGGDPVKFTVNNLATSVLDTITEQTIFQTNQVAPGNHTIQIVYHGNSTTTPLTLMSLLVTGTKTILSVDPPPPAKPSSSSLSNPSSSNPSPVPSNSSHPKTHRGIIAAAVAVSVILVVLLCLIGFLLYRRRKRRLESKRFSSYSLDPGPVAMAIVPFFDYSALSIRNGDSVGEASEKNSSQTHVGQVETQQNSLPASSAPIRVVTRVHEDSGEVPIQPVEQIVVVDIPPSYTSLNDRAQREEGPREVDPLLKARSSYKP</sequence>
<evidence type="ECO:0000256" key="6">
    <source>
        <dbReference type="SAM" id="Phobius"/>
    </source>
</evidence>
<feature type="region of interest" description="Disordered" evidence="5">
    <location>
        <begin position="285"/>
        <end position="317"/>
    </location>
</feature>
<feature type="region of interest" description="Disordered" evidence="5">
    <location>
        <begin position="387"/>
        <end position="414"/>
    </location>
</feature>
<protein>
    <submittedName>
        <fullName evidence="7">Uncharacterized protein</fullName>
    </submittedName>
</protein>
<feature type="compositionally biased region" description="Basic and acidic residues" evidence="5">
    <location>
        <begin position="454"/>
        <end position="468"/>
    </location>
</feature>
<comment type="subcellular location">
    <subcellularLocation>
        <location evidence="1">Membrane</location>
        <topology evidence="1">Single-pass membrane protein</topology>
    </subcellularLocation>
</comment>
<feature type="compositionally biased region" description="Low complexity" evidence="5">
    <location>
        <begin position="293"/>
        <end position="315"/>
    </location>
</feature>
<evidence type="ECO:0000256" key="1">
    <source>
        <dbReference type="ARBA" id="ARBA00004167"/>
    </source>
</evidence>
<evidence type="ECO:0000256" key="2">
    <source>
        <dbReference type="ARBA" id="ARBA00022692"/>
    </source>
</evidence>
<feature type="region of interest" description="Disordered" evidence="5">
    <location>
        <begin position="448"/>
        <end position="476"/>
    </location>
</feature>
<evidence type="ECO:0000256" key="4">
    <source>
        <dbReference type="ARBA" id="ARBA00023136"/>
    </source>
</evidence>
<dbReference type="GO" id="GO:0016020">
    <property type="term" value="C:membrane"/>
    <property type="evidence" value="ECO:0007669"/>
    <property type="project" value="UniProtKB-SubCell"/>
</dbReference>
<evidence type="ECO:0000256" key="5">
    <source>
        <dbReference type="SAM" id="MobiDB-lite"/>
    </source>
</evidence>
<dbReference type="InterPro" id="IPR051694">
    <property type="entry name" value="Immunoregulatory_rcpt-like"/>
</dbReference>